<dbReference type="SMART" id="SM01399">
    <property type="entry name" value="Sybindin"/>
    <property type="match status" value="1"/>
</dbReference>
<keyword evidence="4 6" id="KW-0333">Golgi apparatus</keyword>
<keyword evidence="2 6" id="KW-0256">Endoplasmic reticulum</keyword>
<feature type="region of interest" description="Disordered" evidence="7">
    <location>
        <begin position="29"/>
        <end position="64"/>
    </location>
</feature>
<organism evidence="8 9">
    <name type="scientific">Myxozyma melibiosi</name>
    <dbReference type="NCBI Taxonomy" id="54550"/>
    <lineage>
        <taxon>Eukaryota</taxon>
        <taxon>Fungi</taxon>
        <taxon>Dikarya</taxon>
        <taxon>Ascomycota</taxon>
        <taxon>Saccharomycotina</taxon>
        <taxon>Lipomycetes</taxon>
        <taxon>Lipomycetales</taxon>
        <taxon>Lipomycetaceae</taxon>
        <taxon>Myxozyma</taxon>
    </lineage>
</organism>
<evidence type="ECO:0000256" key="4">
    <source>
        <dbReference type="ARBA" id="ARBA00023034"/>
    </source>
</evidence>
<keyword evidence="9" id="KW-1185">Reference proteome</keyword>
<evidence type="ECO:0000256" key="3">
    <source>
        <dbReference type="ARBA" id="ARBA00022892"/>
    </source>
</evidence>
<dbReference type="PANTHER" id="PTHR23249">
    <property type="entry name" value="TRAFFICKING PROTEIN PARTICLE COMPLEX SUBUNIT"/>
    <property type="match status" value="1"/>
</dbReference>
<comment type="subunit">
    <text evidence="6">Part of the multisubunit transport protein particle (TRAPP) complex.</text>
</comment>
<comment type="caution">
    <text evidence="8">The sequence shown here is derived from an EMBL/GenBank/DDBJ whole genome shotgun (WGS) entry which is preliminary data.</text>
</comment>
<keyword evidence="3 6" id="KW-0931">ER-Golgi transport</keyword>
<evidence type="ECO:0000313" key="9">
    <source>
        <dbReference type="Proteomes" id="UP001498771"/>
    </source>
</evidence>
<dbReference type="GeneID" id="90038577"/>
<evidence type="ECO:0000256" key="5">
    <source>
        <dbReference type="ARBA" id="ARBA00038167"/>
    </source>
</evidence>
<feature type="compositionally biased region" description="Polar residues" evidence="7">
    <location>
        <begin position="33"/>
        <end position="51"/>
    </location>
</feature>
<dbReference type="CDD" id="cd14855">
    <property type="entry name" value="TRAPPC1_MUM2"/>
    <property type="match status" value="1"/>
</dbReference>
<protein>
    <recommendedName>
        <fullName evidence="6">Trafficking protein particle complex subunit</fullName>
    </recommendedName>
</protein>
<comment type="subcellular location">
    <subcellularLocation>
        <location evidence="6">Endoplasmic reticulum</location>
    </subcellularLocation>
    <subcellularLocation>
        <location evidence="6">Golgi apparatus</location>
        <location evidence="6">cis-Golgi network</location>
    </subcellularLocation>
</comment>
<dbReference type="Pfam" id="PF04099">
    <property type="entry name" value="Sybindin"/>
    <property type="match status" value="1"/>
</dbReference>
<dbReference type="EMBL" id="JBBJBU010000008">
    <property type="protein sequence ID" value="KAK7204544.1"/>
    <property type="molecule type" value="Genomic_DNA"/>
</dbReference>
<evidence type="ECO:0000256" key="6">
    <source>
        <dbReference type="RuleBase" id="RU366065"/>
    </source>
</evidence>
<evidence type="ECO:0000256" key="1">
    <source>
        <dbReference type="ARBA" id="ARBA00022448"/>
    </source>
</evidence>
<evidence type="ECO:0000313" key="8">
    <source>
        <dbReference type="EMBL" id="KAK7204544.1"/>
    </source>
</evidence>
<dbReference type="PANTHER" id="PTHR23249:SF16">
    <property type="entry name" value="TRAFFICKING PROTEIN PARTICLE COMPLEX SUBUNIT 1"/>
    <property type="match status" value="1"/>
</dbReference>
<evidence type="ECO:0000256" key="2">
    <source>
        <dbReference type="ARBA" id="ARBA00022824"/>
    </source>
</evidence>
<dbReference type="InterPro" id="IPR011012">
    <property type="entry name" value="Longin-like_dom_sf"/>
</dbReference>
<gene>
    <name evidence="8" type="ORF">BZA70DRAFT_281096</name>
</gene>
<dbReference type="Proteomes" id="UP001498771">
    <property type="component" value="Unassembled WGS sequence"/>
</dbReference>
<dbReference type="InterPro" id="IPR007233">
    <property type="entry name" value="TRAPPC"/>
</dbReference>
<comment type="similarity">
    <text evidence="5">Belongs to the TRAPP small subunits family. BET5 subfamily.</text>
</comment>
<evidence type="ECO:0000256" key="7">
    <source>
        <dbReference type="SAM" id="MobiDB-lite"/>
    </source>
</evidence>
<dbReference type="Gene3D" id="3.30.450.70">
    <property type="match status" value="1"/>
</dbReference>
<reference evidence="8 9" key="1">
    <citation type="submission" date="2024-03" db="EMBL/GenBank/DDBJ databases">
        <title>Genome-scale model development and genomic sequencing of the oleaginous clade Lipomyces.</title>
        <authorList>
            <consortium name="Lawrence Berkeley National Laboratory"/>
            <person name="Czajka J.J."/>
            <person name="Han Y."/>
            <person name="Kim J."/>
            <person name="Mondo S.J."/>
            <person name="Hofstad B.A."/>
            <person name="Robles A."/>
            <person name="Haridas S."/>
            <person name="Riley R."/>
            <person name="LaButti K."/>
            <person name="Pangilinan J."/>
            <person name="Andreopoulos W."/>
            <person name="Lipzen A."/>
            <person name="Yan J."/>
            <person name="Wang M."/>
            <person name="Ng V."/>
            <person name="Grigoriev I.V."/>
            <person name="Spatafora J.W."/>
            <person name="Magnuson J.K."/>
            <person name="Baker S.E."/>
            <person name="Pomraning K.R."/>
        </authorList>
    </citation>
    <scope>NUCLEOTIDE SEQUENCE [LARGE SCALE GENOMIC DNA]</scope>
    <source>
        <strain evidence="8 9">Phaff 52-87</strain>
    </source>
</reference>
<sequence length="178" mass="20321">MTIYSFWIFDRHCECIYHKDFKRPQRVLRPPTLASTTGDTKENAQQQQKRVVSSGGPPKGTGPLTVDDEAKLVFGVVFSLRNMVTKLAGDRESFFAFKTSKYKLHFFETQTNLRFVMVTDVRVEGIRPILEQIYAGLYVEYVVKNPLSPPEHPGGEGVNNELFSLGLDRFLTPLEIFE</sequence>
<accession>A0ABR1F3Y1</accession>
<dbReference type="SUPFAM" id="SSF64356">
    <property type="entry name" value="SNARE-like"/>
    <property type="match status" value="1"/>
</dbReference>
<keyword evidence="1 6" id="KW-0813">Transport</keyword>
<name>A0ABR1F3Y1_9ASCO</name>
<dbReference type="RefSeq" id="XP_064767577.1">
    <property type="nucleotide sequence ID" value="XM_064913065.1"/>
</dbReference>
<proteinExistence type="inferred from homology"/>